<evidence type="ECO:0000313" key="3">
    <source>
        <dbReference type="Proteomes" id="UP000276215"/>
    </source>
</evidence>
<proteinExistence type="predicted"/>
<name>A0A3N4JGT8_9PEZI</name>
<evidence type="ECO:0000313" key="2">
    <source>
        <dbReference type="EMBL" id="RPA97486.1"/>
    </source>
</evidence>
<protein>
    <submittedName>
        <fullName evidence="2">Uncharacterized protein</fullName>
    </submittedName>
</protein>
<dbReference type="EMBL" id="ML120404">
    <property type="protein sequence ID" value="RPA97486.1"/>
    <property type="molecule type" value="Genomic_DNA"/>
</dbReference>
<feature type="compositionally biased region" description="Low complexity" evidence="1">
    <location>
        <begin position="123"/>
        <end position="134"/>
    </location>
</feature>
<feature type="compositionally biased region" description="Low complexity" evidence="1">
    <location>
        <begin position="98"/>
        <end position="116"/>
    </location>
</feature>
<sequence length="325" mass="35749">MTDDQVSLVNPAPGPSFSDDEESAFSSPWPPPTSETNQPPYQEIATQICLLNEAFQALRKHLLVVQDRHIQDTQALKDEVAALTSKVALLETQLQHQTTTPASTLPTPQQQQQPPTWAQKAAKSLPSKPSTTPPNKIALRAVLTKRDCTIIIERDGTALPDNTNTLTICDAINSAIKKPLIATIEFTTNYHVLLITKDNTPATSVLKHHRFAIEEAIRATIPAAIGLRKDEIWHKVILHSIPTTSSFTTVQAEIEKFNPGIHLPCLPRWLTTEAQCQNKAASAIVLTIAGKDSTDKALSKGLSLFGRKFKVQRYLTFGPDTQCNK</sequence>
<keyword evidence="3" id="KW-1185">Reference proteome</keyword>
<reference evidence="2 3" key="1">
    <citation type="journal article" date="2018" name="Nat. Ecol. Evol.">
        <title>Pezizomycetes genomes reveal the molecular basis of ectomycorrhizal truffle lifestyle.</title>
        <authorList>
            <person name="Murat C."/>
            <person name="Payen T."/>
            <person name="Noel B."/>
            <person name="Kuo A."/>
            <person name="Morin E."/>
            <person name="Chen J."/>
            <person name="Kohler A."/>
            <person name="Krizsan K."/>
            <person name="Balestrini R."/>
            <person name="Da Silva C."/>
            <person name="Montanini B."/>
            <person name="Hainaut M."/>
            <person name="Levati E."/>
            <person name="Barry K.W."/>
            <person name="Belfiori B."/>
            <person name="Cichocki N."/>
            <person name="Clum A."/>
            <person name="Dockter R.B."/>
            <person name="Fauchery L."/>
            <person name="Guy J."/>
            <person name="Iotti M."/>
            <person name="Le Tacon F."/>
            <person name="Lindquist E.A."/>
            <person name="Lipzen A."/>
            <person name="Malagnac F."/>
            <person name="Mello A."/>
            <person name="Molinier V."/>
            <person name="Miyauchi S."/>
            <person name="Poulain J."/>
            <person name="Riccioni C."/>
            <person name="Rubini A."/>
            <person name="Sitrit Y."/>
            <person name="Splivallo R."/>
            <person name="Traeger S."/>
            <person name="Wang M."/>
            <person name="Zifcakova L."/>
            <person name="Wipf D."/>
            <person name="Zambonelli A."/>
            <person name="Paolocci F."/>
            <person name="Nowrousian M."/>
            <person name="Ottonello S."/>
            <person name="Baldrian P."/>
            <person name="Spatafora J.W."/>
            <person name="Henrissat B."/>
            <person name="Nagy L.G."/>
            <person name="Aury J.M."/>
            <person name="Wincker P."/>
            <person name="Grigoriev I.V."/>
            <person name="Bonfante P."/>
            <person name="Martin F.M."/>
        </authorList>
    </citation>
    <scope>NUCLEOTIDE SEQUENCE [LARGE SCALE GENOMIC DNA]</scope>
    <source>
        <strain evidence="2 3">120613-1</strain>
    </source>
</reference>
<accession>A0A3N4JGT8</accession>
<feature type="region of interest" description="Disordered" evidence="1">
    <location>
        <begin position="98"/>
        <end position="135"/>
    </location>
</feature>
<dbReference type="AlphaFoldDB" id="A0A3N4JGT8"/>
<organism evidence="2 3">
    <name type="scientific">Choiromyces venosus 120613-1</name>
    <dbReference type="NCBI Taxonomy" id="1336337"/>
    <lineage>
        <taxon>Eukaryota</taxon>
        <taxon>Fungi</taxon>
        <taxon>Dikarya</taxon>
        <taxon>Ascomycota</taxon>
        <taxon>Pezizomycotina</taxon>
        <taxon>Pezizomycetes</taxon>
        <taxon>Pezizales</taxon>
        <taxon>Tuberaceae</taxon>
        <taxon>Choiromyces</taxon>
    </lineage>
</organism>
<dbReference type="OrthoDB" id="6379801at2759"/>
<evidence type="ECO:0000256" key="1">
    <source>
        <dbReference type="SAM" id="MobiDB-lite"/>
    </source>
</evidence>
<gene>
    <name evidence="2" type="ORF">L873DRAFT_1844824</name>
</gene>
<feature type="region of interest" description="Disordered" evidence="1">
    <location>
        <begin position="1"/>
        <end position="39"/>
    </location>
</feature>
<dbReference type="Proteomes" id="UP000276215">
    <property type="component" value="Unassembled WGS sequence"/>
</dbReference>